<gene>
    <name evidence="3" type="ORF">M2A_1164</name>
</gene>
<dbReference type="PANTHER" id="PTHR34477">
    <property type="entry name" value="UPF0213 PROTEIN YHBQ"/>
    <property type="match status" value="1"/>
</dbReference>
<dbReference type="PROSITE" id="PS50164">
    <property type="entry name" value="GIY_YIG"/>
    <property type="match status" value="1"/>
</dbReference>
<evidence type="ECO:0000256" key="1">
    <source>
        <dbReference type="ARBA" id="ARBA00007435"/>
    </source>
</evidence>
<dbReference type="eggNOG" id="COG2827">
    <property type="taxonomic scope" value="Bacteria"/>
</dbReference>
<dbReference type="SUPFAM" id="SSF82771">
    <property type="entry name" value="GIY-YIG endonuclease"/>
    <property type="match status" value="1"/>
</dbReference>
<dbReference type="InterPro" id="IPR035901">
    <property type="entry name" value="GIY-YIG_endonuc_sf"/>
</dbReference>
<accession>A0A081B9E7</accession>
<dbReference type="Pfam" id="PF01541">
    <property type="entry name" value="GIY-YIG"/>
    <property type="match status" value="1"/>
</dbReference>
<evidence type="ECO:0000313" key="4">
    <source>
        <dbReference type="Proteomes" id="UP000028702"/>
    </source>
</evidence>
<dbReference type="AlphaFoldDB" id="A0A081B9E7"/>
<protein>
    <submittedName>
        <fullName evidence="3">Excinuclease ABCsubunit C domain-containing protein</fullName>
    </submittedName>
</protein>
<feature type="domain" description="GIY-YIG" evidence="2">
    <location>
        <begin position="1"/>
        <end position="76"/>
    </location>
</feature>
<evidence type="ECO:0000259" key="2">
    <source>
        <dbReference type="PROSITE" id="PS50164"/>
    </source>
</evidence>
<dbReference type="STRING" id="1333998.M2A_1164"/>
<comment type="similarity">
    <text evidence="1">Belongs to the UPF0213 family.</text>
</comment>
<dbReference type="CDD" id="cd10448">
    <property type="entry name" value="GIY-YIG_unchar_3"/>
    <property type="match status" value="1"/>
</dbReference>
<dbReference type="InterPro" id="IPR050190">
    <property type="entry name" value="UPF0213_domain"/>
</dbReference>
<comment type="caution">
    <text evidence="3">The sequence shown here is derived from an EMBL/GenBank/DDBJ whole genome shotgun (WGS) entry which is preliminary data.</text>
</comment>
<evidence type="ECO:0000313" key="3">
    <source>
        <dbReference type="EMBL" id="GAK44665.1"/>
    </source>
</evidence>
<name>A0A081B9E7_9HYPH</name>
<keyword evidence="4" id="KW-1185">Reference proteome</keyword>
<reference evidence="3 4" key="1">
    <citation type="submission" date="2014-07" db="EMBL/GenBank/DDBJ databases">
        <title>Tepidicaulis marinum gen. nov., sp. nov., a novel marine bacterium denitrifying nitrate to nitrous oxide strictly under microaerobic conditions.</title>
        <authorList>
            <person name="Takeuchi M."/>
            <person name="Yamagishi T."/>
            <person name="Kamagata Y."/>
            <person name="Oshima K."/>
            <person name="Hattori M."/>
            <person name="Katayama T."/>
            <person name="Hanada S."/>
            <person name="Tamaki H."/>
            <person name="Marumo K."/>
            <person name="Maeda H."/>
            <person name="Nedachi M."/>
            <person name="Iwasaki W."/>
            <person name="Suwa Y."/>
            <person name="Sakata S."/>
        </authorList>
    </citation>
    <scope>NUCLEOTIDE SEQUENCE [LARGE SCALE GENOMIC DNA]</scope>
    <source>
        <strain evidence="3 4">MA2</strain>
    </source>
</reference>
<dbReference type="Gene3D" id="3.40.1440.10">
    <property type="entry name" value="GIY-YIG endonuclease"/>
    <property type="match status" value="1"/>
</dbReference>
<sequence>MPCVYMLTNRPGGTLYAGVTRDVIRRVWEHKTDAVDGFSKKYQLHTLVYAEFHAIMPDAILREKQIKGWRRAWKVALIEKDNPQWRDIYEELAG</sequence>
<dbReference type="PANTHER" id="PTHR34477:SF5">
    <property type="entry name" value="BSL5627 PROTEIN"/>
    <property type="match status" value="1"/>
</dbReference>
<organism evidence="3 4">
    <name type="scientific">Tepidicaulis marinus</name>
    <dbReference type="NCBI Taxonomy" id="1333998"/>
    <lineage>
        <taxon>Bacteria</taxon>
        <taxon>Pseudomonadati</taxon>
        <taxon>Pseudomonadota</taxon>
        <taxon>Alphaproteobacteria</taxon>
        <taxon>Hyphomicrobiales</taxon>
        <taxon>Parvibaculaceae</taxon>
        <taxon>Tepidicaulis</taxon>
    </lineage>
</organism>
<proteinExistence type="inferred from homology"/>
<dbReference type="Proteomes" id="UP000028702">
    <property type="component" value="Unassembled WGS sequence"/>
</dbReference>
<dbReference type="EMBL" id="BBIO01000004">
    <property type="protein sequence ID" value="GAK44665.1"/>
    <property type="molecule type" value="Genomic_DNA"/>
</dbReference>
<dbReference type="InterPro" id="IPR000305">
    <property type="entry name" value="GIY-YIG_endonuc"/>
</dbReference>